<dbReference type="eggNOG" id="COG0456">
    <property type="taxonomic scope" value="Bacteria"/>
</dbReference>
<dbReference type="RefSeq" id="WP_025228101.1">
    <property type="nucleotide sequence ID" value="NZ_CP007139.1"/>
</dbReference>
<dbReference type="AlphaFoldDB" id="A0A068NZ64"/>
<dbReference type="Gene3D" id="3.40.630.30">
    <property type="match status" value="1"/>
</dbReference>
<evidence type="ECO:0000313" key="5">
    <source>
        <dbReference type="Proteomes" id="UP000027982"/>
    </source>
</evidence>
<protein>
    <submittedName>
        <fullName evidence="4">GCN5-related N-acetyltransferase</fullName>
    </submittedName>
</protein>
<dbReference type="InterPro" id="IPR050832">
    <property type="entry name" value="Bact_Acetyltransf"/>
</dbReference>
<name>A0A068NZ64_FIMGI</name>
<dbReference type="STRING" id="661478.OP10G_4661"/>
<evidence type="ECO:0000313" key="4">
    <source>
        <dbReference type="EMBL" id="AIE88029.1"/>
    </source>
</evidence>
<evidence type="ECO:0000259" key="3">
    <source>
        <dbReference type="PROSITE" id="PS51186"/>
    </source>
</evidence>
<dbReference type="Proteomes" id="UP000027982">
    <property type="component" value="Chromosome"/>
</dbReference>
<dbReference type="SUPFAM" id="SSF55729">
    <property type="entry name" value="Acyl-CoA N-acyltransferases (Nat)"/>
    <property type="match status" value="1"/>
</dbReference>
<dbReference type="HOGENOM" id="CLU_013985_11_0_0"/>
<dbReference type="CDD" id="cd04301">
    <property type="entry name" value="NAT_SF"/>
    <property type="match status" value="1"/>
</dbReference>
<sequence length="175" mass="19769">MSLSLRVATNRDVDDVVRVIRAVYDEYSFAWEEDGYHADLYDLEKAYAAIGDTFYVATWQGETVGTAALERFDAVPGEIGAIVEHNGFLRVGGADCSIERLYVHPNGRKRGVGQALMNRVIEDARNEGRSRMEIWSDKRFTDAHRLYERLGARVVGERICDDPDVSPEWGLLLDL</sequence>
<dbReference type="GO" id="GO:0016747">
    <property type="term" value="F:acyltransferase activity, transferring groups other than amino-acyl groups"/>
    <property type="evidence" value="ECO:0007669"/>
    <property type="project" value="InterPro"/>
</dbReference>
<dbReference type="PROSITE" id="PS51186">
    <property type="entry name" value="GNAT"/>
    <property type="match status" value="1"/>
</dbReference>
<dbReference type="InterPro" id="IPR016181">
    <property type="entry name" value="Acyl_CoA_acyltransferase"/>
</dbReference>
<gene>
    <name evidence="4" type="ORF">OP10G_4661</name>
</gene>
<evidence type="ECO:0000256" key="2">
    <source>
        <dbReference type="ARBA" id="ARBA00023315"/>
    </source>
</evidence>
<dbReference type="InterPro" id="IPR000182">
    <property type="entry name" value="GNAT_dom"/>
</dbReference>
<organism evidence="4 5">
    <name type="scientific">Fimbriimonas ginsengisoli Gsoil 348</name>
    <dbReference type="NCBI Taxonomy" id="661478"/>
    <lineage>
        <taxon>Bacteria</taxon>
        <taxon>Bacillati</taxon>
        <taxon>Armatimonadota</taxon>
        <taxon>Fimbriimonadia</taxon>
        <taxon>Fimbriimonadales</taxon>
        <taxon>Fimbriimonadaceae</taxon>
        <taxon>Fimbriimonas</taxon>
    </lineage>
</organism>
<proteinExistence type="predicted"/>
<dbReference type="Pfam" id="PF00583">
    <property type="entry name" value="Acetyltransf_1"/>
    <property type="match status" value="1"/>
</dbReference>
<dbReference type="KEGG" id="fgi:OP10G_4661"/>
<dbReference type="OrthoDB" id="9799681at2"/>
<evidence type="ECO:0000256" key="1">
    <source>
        <dbReference type="ARBA" id="ARBA00022679"/>
    </source>
</evidence>
<dbReference type="PANTHER" id="PTHR43877">
    <property type="entry name" value="AMINOALKYLPHOSPHONATE N-ACETYLTRANSFERASE-RELATED-RELATED"/>
    <property type="match status" value="1"/>
</dbReference>
<dbReference type="PANTHER" id="PTHR43877:SF2">
    <property type="entry name" value="AMINOALKYLPHOSPHONATE N-ACETYLTRANSFERASE-RELATED"/>
    <property type="match status" value="1"/>
</dbReference>
<feature type="domain" description="N-acetyltransferase" evidence="3">
    <location>
        <begin position="3"/>
        <end position="174"/>
    </location>
</feature>
<dbReference type="EMBL" id="CP007139">
    <property type="protein sequence ID" value="AIE88029.1"/>
    <property type="molecule type" value="Genomic_DNA"/>
</dbReference>
<keyword evidence="2" id="KW-0012">Acyltransferase</keyword>
<keyword evidence="5" id="KW-1185">Reference proteome</keyword>
<reference evidence="4 5" key="1">
    <citation type="journal article" date="2014" name="PLoS ONE">
        <title>The first complete genome sequence of the class fimbriimonadia in the phylum armatimonadetes.</title>
        <authorList>
            <person name="Hu Z.Y."/>
            <person name="Wang Y.Z."/>
            <person name="Im W.T."/>
            <person name="Wang S.Y."/>
            <person name="Zhao G.P."/>
            <person name="Zheng H.J."/>
            <person name="Quan Z.X."/>
        </authorList>
    </citation>
    <scope>NUCLEOTIDE SEQUENCE [LARGE SCALE GENOMIC DNA]</scope>
    <source>
        <strain evidence="4">Gsoil 348</strain>
    </source>
</reference>
<accession>A0A068NZ64</accession>
<keyword evidence="1 4" id="KW-0808">Transferase</keyword>